<name>A0ABQ6GJ92_9BACL</name>
<proteinExistence type="predicted"/>
<protein>
    <recommendedName>
        <fullName evidence="3">Glycosyltransferase family 2 protein</fullName>
    </recommendedName>
</protein>
<evidence type="ECO:0000313" key="1">
    <source>
        <dbReference type="EMBL" id="GLX69408.1"/>
    </source>
</evidence>
<keyword evidence="2" id="KW-1185">Reference proteome</keyword>
<evidence type="ECO:0000313" key="2">
    <source>
        <dbReference type="Proteomes" id="UP001157114"/>
    </source>
</evidence>
<comment type="caution">
    <text evidence="1">The sequence shown here is derived from an EMBL/GenBank/DDBJ whole genome shotgun (WGS) entry which is preliminary data.</text>
</comment>
<reference evidence="1 2" key="1">
    <citation type="submission" date="2023-03" db="EMBL/GenBank/DDBJ databases">
        <title>Draft genome sequence of the bacteria which degrade cell wall of Tricholomamatutake.</title>
        <authorList>
            <person name="Konishi Y."/>
            <person name="Fukuta Y."/>
            <person name="Shirasaka N."/>
        </authorList>
    </citation>
    <scope>NUCLEOTIDE SEQUENCE [LARGE SCALE GENOMIC DNA]</scope>
    <source>
        <strain evidence="2">mu1</strain>
    </source>
</reference>
<dbReference type="EMBL" id="BSSQ01000014">
    <property type="protein sequence ID" value="GLX69408.1"/>
    <property type="molecule type" value="Genomic_DNA"/>
</dbReference>
<organism evidence="1 2">
    <name type="scientific">Paenibacillus glycanilyticus</name>
    <dbReference type="NCBI Taxonomy" id="126569"/>
    <lineage>
        <taxon>Bacteria</taxon>
        <taxon>Bacillati</taxon>
        <taxon>Bacillota</taxon>
        <taxon>Bacilli</taxon>
        <taxon>Bacillales</taxon>
        <taxon>Paenibacillaceae</taxon>
        <taxon>Paenibacillus</taxon>
    </lineage>
</organism>
<sequence>MATLISHFYNEEYLLPWWLAHHVPLFDHGILINRRSTDKSVEWIRKLAPHWEIRDSKVPDFHAVDVDNEVMDLEKTVQGWKMVLNTTEFLVGRYGKQLFPIMDRLGGQMYGIRTITMVDPDGYYNDPVYALPLVKQRYHGVFPSASNLYANRFIHKHKSGHYTAGRHWTTRAHEVLLQPTFIFKFSYSPWTNPMRARKLQIGPTIPESALRRNMGSHHPMNAKELELQYLSYAAVTGDLRLHPEYKQIRIR</sequence>
<dbReference type="RefSeq" id="WP_284240173.1">
    <property type="nucleotide sequence ID" value="NZ_BSSQ01000014.1"/>
</dbReference>
<accession>A0ABQ6GJ92</accession>
<evidence type="ECO:0008006" key="3">
    <source>
        <dbReference type="Google" id="ProtNLM"/>
    </source>
</evidence>
<gene>
    <name evidence="1" type="ORF">MU1_37530</name>
</gene>
<dbReference type="Proteomes" id="UP001157114">
    <property type="component" value="Unassembled WGS sequence"/>
</dbReference>